<dbReference type="InterPro" id="IPR027417">
    <property type="entry name" value="P-loop_NTPase"/>
</dbReference>
<dbReference type="InterPro" id="IPR049945">
    <property type="entry name" value="AAA_22"/>
</dbReference>
<keyword evidence="3" id="KW-1185">Reference proteome</keyword>
<protein>
    <submittedName>
        <fullName evidence="2">ATP-binding protein</fullName>
    </submittedName>
</protein>
<proteinExistence type="predicted"/>
<reference evidence="2" key="1">
    <citation type="submission" date="2022-01" db="EMBL/GenBank/DDBJ databases">
        <authorList>
            <person name="Wang Y."/>
        </authorList>
    </citation>
    <scope>NUCLEOTIDE SEQUENCE</scope>
    <source>
        <strain evidence="2">WB101</strain>
    </source>
</reference>
<name>A0ABS9KJ54_9BACT</name>
<organism evidence="2 3">
    <name type="scientific">Rhodohalobacter sulfatireducens</name>
    <dbReference type="NCBI Taxonomy" id="2911366"/>
    <lineage>
        <taxon>Bacteria</taxon>
        <taxon>Pseudomonadati</taxon>
        <taxon>Balneolota</taxon>
        <taxon>Balneolia</taxon>
        <taxon>Balneolales</taxon>
        <taxon>Balneolaceae</taxon>
        <taxon>Rhodohalobacter</taxon>
    </lineage>
</organism>
<dbReference type="Proteomes" id="UP001165366">
    <property type="component" value="Unassembled WGS sequence"/>
</dbReference>
<accession>A0ABS9KJ54</accession>
<gene>
    <name evidence="2" type="ORF">L6773_20135</name>
</gene>
<keyword evidence="2" id="KW-0067">ATP-binding</keyword>
<dbReference type="SUPFAM" id="SSF52540">
    <property type="entry name" value="P-loop containing nucleoside triphosphate hydrolases"/>
    <property type="match status" value="1"/>
</dbReference>
<dbReference type="Pfam" id="PF13401">
    <property type="entry name" value="AAA_22"/>
    <property type="match status" value="1"/>
</dbReference>
<evidence type="ECO:0000259" key="1">
    <source>
        <dbReference type="Pfam" id="PF13401"/>
    </source>
</evidence>
<dbReference type="EMBL" id="JAKLWS010000048">
    <property type="protein sequence ID" value="MCG2590890.1"/>
    <property type="molecule type" value="Genomic_DNA"/>
</dbReference>
<feature type="domain" description="ORC1/DEAH AAA+ ATPase" evidence="1">
    <location>
        <begin position="682"/>
        <end position="784"/>
    </location>
</feature>
<sequence>MKDESEISSQQSVESIISSFLESDLARELGEFRLSYFKPLKNWSIKIRDELFRIKKDDDYYRNKIELINRKLPELQQIIEEKLSRDWYEDFTDSILNAAGKLPDEIIEEQSDFHLSSSEDDSPIIKTGKFFKRLTFTIKRDSPTRTVYPRQLFLDHILKNNDWIEKLAGHSFEKYSEFLDTFLRLEEAVADAESADYQQEEFPGDFTSQIIDNLEERILSVLEELNKTESSNEDYVKKCIDPITSEFIKKSRISGTFQYSQKKRVIDKSFISSHLSKKVNKNQQANWVKYVQSQFNDLKVNIEIAVYGLSASNAKSDIKDKVHDFFRDAFYLPMGAAVKIIKEAQHQISELKELDNSRKKLDSIRQILNEDLEKNILESMQNIQRVMQPVQDIQKKIGDLQAEARHFSESIELAVKREKNHPLPVIELNTLHWQSQAARYMKEEVIRKLDPSQQGFDQLVARGKTIAEEAIQITDVNLQAAIESISRKKSSDSESEEYQSPKDISLEGLTRAVNTLGAGIKEIREKQDSYGNLVDTLIPEALKTLSGNMLRREFQHLKMHDKALLVRQQALNWKDKISSKLAVIFEKIEIGYRFLSRKFRDYSRVIKPYLGIRSDDIVTIREKRNLAEYLASSRSKVTIPFVYERLFNLDFPIDHRFYVPPSNGIQLVESSFNEWKRDLSTNVVVVGEKGSGKTTLIRFAEKQCLNEEEPIELTFNKTFIKERELLIKLCSALGFKPVETKEEFISKVEKIKKRSVIIVENLQNISIRNINGFEALEAFWVIMTSTMGKLFWVVSCSRYSWEFFIKISEADQYFSHIIQTDKLNENELKNAILSRHKSTGYELFFEPDESIRKSRAYKKLLGDQEQSQELIRKHFFSKLYKVSEGNISIGMILWLKSIKQIDDHQFVFGPIEVTDIDKLEVPSVEVLFTLATIIQHDVLTTDQIAMALDDGSSNSSLMLARLKTKGIILETENGYRLNHLVYRQVIRILKQRNIIH</sequence>
<evidence type="ECO:0000313" key="2">
    <source>
        <dbReference type="EMBL" id="MCG2590890.1"/>
    </source>
</evidence>
<reference evidence="2" key="2">
    <citation type="submission" date="2024-05" db="EMBL/GenBank/DDBJ databases">
        <title>Rhodohalobacter halophilus gen. nov., sp. nov., a moderately halophilic member of the family Balneolaceae.</title>
        <authorList>
            <person name="Xia J."/>
        </authorList>
    </citation>
    <scope>NUCLEOTIDE SEQUENCE</scope>
    <source>
        <strain evidence="2">WB101</strain>
    </source>
</reference>
<dbReference type="RefSeq" id="WP_237856397.1">
    <property type="nucleotide sequence ID" value="NZ_JAKLWS010000048.1"/>
</dbReference>
<dbReference type="GO" id="GO:0005524">
    <property type="term" value="F:ATP binding"/>
    <property type="evidence" value="ECO:0007669"/>
    <property type="project" value="UniProtKB-KW"/>
</dbReference>
<keyword evidence="2" id="KW-0547">Nucleotide-binding</keyword>
<comment type="caution">
    <text evidence="2">The sequence shown here is derived from an EMBL/GenBank/DDBJ whole genome shotgun (WGS) entry which is preliminary data.</text>
</comment>
<dbReference type="Gene3D" id="3.40.50.300">
    <property type="entry name" value="P-loop containing nucleotide triphosphate hydrolases"/>
    <property type="match status" value="1"/>
</dbReference>
<evidence type="ECO:0000313" key="3">
    <source>
        <dbReference type="Proteomes" id="UP001165366"/>
    </source>
</evidence>